<accession>A0A0V0GLJ6</accession>
<sequence length="128" mass="14939">MAEHLASIFGTEKDTVNCPFDFKIDACRHGDRGSRLHTKPSISPKLRLPNMYQGPIDPLKMQQHFEDFYEHLFEELNNYGEIENLNICDNIVDHMVGNVYVQFREEEQAAKALKNLTGRLYAVRFFYP</sequence>
<dbReference type="PROSITE" id="PS50102">
    <property type="entry name" value="RRM"/>
    <property type="match status" value="1"/>
</dbReference>
<dbReference type="Pfam" id="PF00076">
    <property type="entry name" value="RRM_1"/>
    <property type="match status" value="1"/>
</dbReference>
<dbReference type="PANTHER" id="PTHR12620">
    <property type="entry name" value="U2 SNRNP AUXILIARY FACTOR, SMALL SUBUNIT"/>
    <property type="match status" value="1"/>
</dbReference>
<keyword evidence="7" id="KW-0862">Zinc</keyword>
<dbReference type="GO" id="GO:0008270">
    <property type="term" value="F:zinc ion binding"/>
    <property type="evidence" value="ECO:0007669"/>
    <property type="project" value="UniProtKB-KW"/>
</dbReference>
<dbReference type="PRINTS" id="PR01848">
    <property type="entry name" value="U2AUXFACTOR"/>
</dbReference>
<evidence type="ECO:0000256" key="11">
    <source>
        <dbReference type="ARBA" id="ARBA00023242"/>
    </source>
</evidence>
<keyword evidence="6" id="KW-0863">Zinc-finger</keyword>
<dbReference type="Gene3D" id="3.30.70.330">
    <property type="match status" value="1"/>
</dbReference>
<evidence type="ECO:0000256" key="5">
    <source>
        <dbReference type="ARBA" id="ARBA00022737"/>
    </source>
</evidence>
<dbReference type="InterPro" id="IPR012677">
    <property type="entry name" value="Nucleotide-bd_a/b_plait_sf"/>
</dbReference>
<dbReference type="InterPro" id="IPR035979">
    <property type="entry name" value="RBD_domain_sf"/>
</dbReference>
<evidence type="ECO:0000256" key="13">
    <source>
        <dbReference type="PROSITE-ProRule" id="PRU00176"/>
    </source>
</evidence>
<comment type="subcellular location">
    <subcellularLocation>
        <location evidence="1">Nucleus</location>
    </subcellularLocation>
</comment>
<dbReference type="GO" id="GO:0000398">
    <property type="term" value="P:mRNA splicing, via spliceosome"/>
    <property type="evidence" value="ECO:0007669"/>
    <property type="project" value="InterPro"/>
</dbReference>
<dbReference type="FunFam" id="3.30.70.330:FF:000122">
    <property type="entry name" value="Splicing factor U2AF small subunit"/>
    <property type="match status" value="1"/>
</dbReference>
<evidence type="ECO:0000256" key="9">
    <source>
        <dbReference type="ARBA" id="ARBA00023125"/>
    </source>
</evidence>
<dbReference type="EMBL" id="GEDG01035538">
    <property type="protein sequence ID" value="JAP09154.1"/>
    <property type="molecule type" value="Transcribed_RNA"/>
</dbReference>
<evidence type="ECO:0000259" key="14">
    <source>
        <dbReference type="PROSITE" id="PS50102"/>
    </source>
</evidence>
<dbReference type="GO" id="GO:0089701">
    <property type="term" value="C:U2AF complex"/>
    <property type="evidence" value="ECO:0007669"/>
    <property type="project" value="InterPro"/>
</dbReference>
<keyword evidence="8 13" id="KW-0694">RNA-binding</keyword>
<proteinExistence type="inferred from homology"/>
<comment type="similarity">
    <text evidence="2">Belongs to the splicing factor SR family.</text>
</comment>
<evidence type="ECO:0000313" key="15">
    <source>
        <dbReference type="EMBL" id="JAP09154.1"/>
    </source>
</evidence>
<evidence type="ECO:0000256" key="2">
    <source>
        <dbReference type="ARBA" id="ARBA00010269"/>
    </source>
</evidence>
<evidence type="ECO:0000256" key="1">
    <source>
        <dbReference type="ARBA" id="ARBA00004123"/>
    </source>
</evidence>
<keyword evidence="4" id="KW-0479">Metal-binding</keyword>
<keyword evidence="11" id="KW-0539">Nucleus</keyword>
<dbReference type="AlphaFoldDB" id="A0A0V0GLJ6"/>
<dbReference type="GO" id="GO:0003677">
    <property type="term" value="F:DNA binding"/>
    <property type="evidence" value="ECO:0007669"/>
    <property type="project" value="UniProtKB-KW"/>
</dbReference>
<reference evidence="15" key="1">
    <citation type="submission" date="2015-12" db="EMBL/GenBank/DDBJ databases">
        <title>Gene expression during late stages of embryo sac development: a critical building block for successful pollen-pistil interactions.</title>
        <authorList>
            <person name="Liu Y."/>
            <person name="Joly V."/>
            <person name="Sabar M."/>
            <person name="Matton D.P."/>
        </authorList>
    </citation>
    <scope>NUCLEOTIDE SEQUENCE</scope>
</reference>
<dbReference type="InterPro" id="IPR000504">
    <property type="entry name" value="RRM_dom"/>
</dbReference>
<name>A0A0V0GLJ6_SOLCH</name>
<dbReference type="GO" id="GO:0048573">
    <property type="term" value="P:photoperiodism, flowering"/>
    <property type="evidence" value="ECO:0007669"/>
    <property type="project" value="UniProtKB-ARBA"/>
</dbReference>
<keyword evidence="3" id="KW-0507">mRNA processing</keyword>
<evidence type="ECO:0000256" key="6">
    <source>
        <dbReference type="ARBA" id="ARBA00022771"/>
    </source>
</evidence>
<evidence type="ECO:0000256" key="3">
    <source>
        <dbReference type="ARBA" id="ARBA00022664"/>
    </source>
</evidence>
<evidence type="ECO:0000256" key="7">
    <source>
        <dbReference type="ARBA" id="ARBA00022833"/>
    </source>
</evidence>
<feature type="domain" description="RRM" evidence="14">
    <location>
        <begin position="49"/>
        <end position="128"/>
    </location>
</feature>
<evidence type="ECO:0000256" key="8">
    <source>
        <dbReference type="ARBA" id="ARBA00022884"/>
    </source>
</evidence>
<keyword evidence="10" id="KW-0508">mRNA splicing</keyword>
<keyword evidence="5" id="KW-0677">Repeat</keyword>
<evidence type="ECO:0000256" key="12">
    <source>
        <dbReference type="ARBA" id="ARBA00054989"/>
    </source>
</evidence>
<organism evidence="15">
    <name type="scientific">Solanum chacoense</name>
    <name type="common">Chaco potato</name>
    <dbReference type="NCBI Taxonomy" id="4108"/>
    <lineage>
        <taxon>Eukaryota</taxon>
        <taxon>Viridiplantae</taxon>
        <taxon>Streptophyta</taxon>
        <taxon>Embryophyta</taxon>
        <taxon>Tracheophyta</taxon>
        <taxon>Spermatophyta</taxon>
        <taxon>Magnoliopsida</taxon>
        <taxon>eudicotyledons</taxon>
        <taxon>Gunneridae</taxon>
        <taxon>Pentapetalae</taxon>
        <taxon>asterids</taxon>
        <taxon>lamiids</taxon>
        <taxon>Solanales</taxon>
        <taxon>Solanaceae</taxon>
        <taxon>Solanoideae</taxon>
        <taxon>Solaneae</taxon>
        <taxon>Solanum</taxon>
    </lineage>
</organism>
<dbReference type="InterPro" id="IPR009145">
    <property type="entry name" value="U2AF_small"/>
</dbReference>
<evidence type="ECO:0000256" key="10">
    <source>
        <dbReference type="ARBA" id="ARBA00023187"/>
    </source>
</evidence>
<keyword evidence="9" id="KW-0238">DNA-binding</keyword>
<protein>
    <submittedName>
        <fullName evidence="15">Putative ovule protein</fullName>
    </submittedName>
</protein>
<dbReference type="SUPFAM" id="SSF54928">
    <property type="entry name" value="RNA-binding domain, RBD"/>
    <property type="match status" value="1"/>
</dbReference>
<comment type="function">
    <text evidence="12">Necessary for the splicing of pre-mRNA. Probably active at the 3' splice sites.</text>
</comment>
<dbReference type="GO" id="GO:0003723">
    <property type="term" value="F:RNA binding"/>
    <property type="evidence" value="ECO:0007669"/>
    <property type="project" value="UniProtKB-UniRule"/>
</dbReference>
<evidence type="ECO:0000256" key="4">
    <source>
        <dbReference type="ARBA" id="ARBA00022723"/>
    </source>
</evidence>